<feature type="transmembrane region" description="Helical" evidence="8">
    <location>
        <begin position="110"/>
        <end position="133"/>
    </location>
</feature>
<comment type="subcellular location">
    <subcellularLocation>
        <location evidence="1">Cell membrane</location>
        <topology evidence="1">Multi-pass membrane protein</topology>
    </subcellularLocation>
</comment>
<keyword evidence="6 8" id="KW-1133">Transmembrane helix</keyword>
<keyword evidence="4" id="KW-1003">Cell membrane</keyword>
<dbReference type="RefSeq" id="WP_340269725.1">
    <property type="nucleotide sequence ID" value="NZ_JBBEOG010000005.1"/>
</dbReference>
<dbReference type="PANTHER" id="PTHR43057:SF1">
    <property type="entry name" value="ARSENICAL-RESISTANCE PROTEIN 3"/>
    <property type="match status" value="1"/>
</dbReference>
<feature type="transmembrane region" description="Helical" evidence="8">
    <location>
        <begin position="84"/>
        <end position="104"/>
    </location>
</feature>
<dbReference type="InterPro" id="IPR038770">
    <property type="entry name" value="Na+/solute_symporter_sf"/>
</dbReference>
<evidence type="ECO:0000256" key="2">
    <source>
        <dbReference type="ARBA" id="ARBA00010110"/>
    </source>
</evidence>
<evidence type="ECO:0000256" key="1">
    <source>
        <dbReference type="ARBA" id="ARBA00004651"/>
    </source>
</evidence>
<evidence type="ECO:0000256" key="5">
    <source>
        <dbReference type="ARBA" id="ARBA00022692"/>
    </source>
</evidence>
<keyword evidence="7 8" id="KW-0472">Membrane</keyword>
<comment type="similarity">
    <text evidence="2">Belongs to the arsenical resistance-3 (ACR3) (TC 2.A.59) family.</text>
</comment>
<evidence type="ECO:0000256" key="6">
    <source>
        <dbReference type="ARBA" id="ARBA00022989"/>
    </source>
</evidence>
<keyword evidence="3" id="KW-0813">Transport</keyword>
<reference evidence="10" key="1">
    <citation type="journal article" date="2019" name="Int. J. Syst. Evol. Microbiol.">
        <title>The Global Catalogue of Microorganisms (GCM) 10K type strain sequencing project: providing services to taxonomists for standard genome sequencing and annotation.</title>
        <authorList>
            <consortium name="The Broad Institute Genomics Platform"/>
            <consortium name="The Broad Institute Genome Sequencing Center for Infectious Disease"/>
            <person name="Wu L."/>
            <person name="Ma J."/>
        </authorList>
    </citation>
    <scope>NUCLEOTIDE SEQUENCE [LARGE SCALE GENOMIC DNA]</scope>
    <source>
        <strain evidence="10">CCUG 43114</strain>
    </source>
</reference>
<dbReference type="InterPro" id="IPR004706">
    <property type="entry name" value="Arsenical-R_Acr3"/>
</dbReference>
<evidence type="ECO:0000256" key="4">
    <source>
        <dbReference type="ARBA" id="ARBA00022475"/>
    </source>
</evidence>
<feature type="transmembrane region" description="Helical" evidence="8">
    <location>
        <begin position="25"/>
        <end position="42"/>
    </location>
</feature>
<evidence type="ECO:0000313" key="9">
    <source>
        <dbReference type="EMBL" id="MFC5382142.1"/>
    </source>
</evidence>
<feature type="transmembrane region" description="Helical" evidence="8">
    <location>
        <begin position="140"/>
        <end position="164"/>
    </location>
</feature>
<protein>
    <submittedName>
        <fullName evidence="9">Arsenic resistance protein</fullName>
    </submittedName>
</protein>
<proteinExistence type="inferred from homology"/>
<sequence length="337" mass="34896">MTDTTDESEGGTGQGLVAWLERHQIALYVLAIAAGVALGLGVPDSAGLEVAINPVLALLLYATFLGIPFAAIGRAARDGRFMAAVLVLNFVLVPVVAYGLSRFVADEPALLFGVLLVLLTPCIDYVIVFSGLAGAASERLLAASPLLMLVQFLLLPVYLFLLIGPEGLGVVEPGPFVEAFLVLIVAPLTAAAATHALARRSQVGVRLQSLLQALMVPLMMTTLTVVVASQAQLAAGAAGQLLRVVPVFAGFLAVMALVGTLTGKAFGLDVPARRALVFSGATRNGLVILPLALALPASLSLAPAIAMTQTLVELIGMVVYVRLVPALVPQTRAPHMT</sequence>
<keyword evidence="5 8" id="KW-0812">Transmembrane</keyword>
<keyword evidence="10" id="KW-1185">Reference proteome</keyword>
<feature type="transmembrane region" description="Helical" evidence="8">
    <location>
        <begin position="176"/>
        <end position="198"/>
    </location>
</feature>
<evidence type="ECO:0000256" key="7">
    <source>
        <dbReference type="ARBA" id="ARBA00023136"/>
    </source>
</evidence>
<evidence type="ECO:0000313" key="10">
    <source>
        <dbReference type="Proteomes" id="UP001596122"/>
    </source>
</evidence>
<feature type="transmembrane region" description="Helical" evidence="8">
    <location>
        <begin position="241"/>
        <end position="263"/>
    </location>
</feature>
<dbReference type="PANTHER" id="PTHR43057">
    <property type="entry name" value="ARSENITE EFFLUX TRANSPORTER"/>
    <property type="match status" value="1"/>
</dbReference>
<name>A0ABW0GR28_9MICO</name>
<evidence type="ECO:0000256" key="8">
    <source>
        <dbReference type="SAM" id="Phobius"/>
    </source>
</evidence>
<feature type="transmembrane region" description="Helical" evidence="8">
    <location>
        <begin position="54"/>
        <end position="72"/>
    </location>
</feature>
<gene>
    <name evidence="9" type="ORF">ACFPJ6_15340</name>
</gene>
<dbReference type="Gene3D" id="1.20.1530.20">
    <property type="match status" value="1"/>
</dbReference>
<organism evidence="9 10">
    <name type="scientific">Aquipuribacter nitratireducens</name>
    <dbReference type="NCBI Taxonomy" id="650104"/>
    <lineage>
        <taxon>Bacteria</taxon>
        <taxon>Bacillati</taxon>
        <taxon>Actinomycetota</taxon>
        <taxon>Actinomycetes</taxon>
        <taxon>Micrococcales</taxon>
        <taxon>Intrasporangiaceae</taxon>
        <taxon>Aquipuribacter</taxon>
    </lineage>
</organism>
<comment type="caution">
    <text evidence="9">The sequence shown here is derived from an EMBL/GenBank/DDBJ whole genome shotgun (WGS) entry which is preliminary data.</text>
</comment>
<accession>A0ABW0GR28</accession>
<evidence type="ECO:0000256" key="3">
    <source>
        <dbReference type="ARBA" id="ARBA00022448"/>
    </source>
</evidence>
<feature type="transmembrane region" description="Helical" evidence="8">
    <location>
        <begin position="210"/>
        <end position="229"/>
    </location>
</feature>
<dbReference type="InterPro" id="IPR002657">
    <property type="entry name" value="BilAc:Na_symport/Acr3"/>
</dbReference>
<dbReference type="Proteomes" id="UP001596122">
    <property type="component" value="Unassembled WGS sequence"/>
</dbReference>
<dbReference type="EMBL" id="JBHSLD010000014">
    <property type="protein sequence ID" value="MFC5382142.1"/>
    <property type="molecule type" value="Genomic_DNA"/>
</dbReference>
<dbReference type="Pfam" id="PF01758">
    <property type="entry name" value="SBF"/>
    <property type="match status" value="1"/>
</dbReference>